<gene>
    <name evidence="2" type="ORF">chiPu_0028363</name>
</gene>
<feature type="non-terminal residue" evidence="2">
    <location>
        <position position="56"/>
    </location>
</feature>
<organism evidence="2 3">
    <name type="scientific">Chiloscyllium punctatum</name>
    <name type="common">Brownbanded bambooshark</name>
    <name type="synonym">Hemiscyllium punctatum</name>
    <dbReference type="NCBI Taxonomy" id="137246"/>
    <lineage>
        <taxon>Eukaryota</taxon>
        <taxon>Metazoa</taxon>
        <taxon>Chordata</taxon>
        <taxon>Craniata</taxon>
        <taxon>Vertebrata</taxon>
        <taxon>Chondrichthyes</taxon>
        <taxon>Elasmobranchii</taxon>
        <taxon>Galeomorphii</taxon>
        <taxon>Galeoidea</taxon>
        <taxon>Orectolobiformes</taxon>
        <taxon>Hemiscylliidae</taxon>
        <taxon>Chiloscyllium</taxon>
    </lineage>
</organism>
<dbReference type="OrthoDB" id="6343844at2759"/>
<dbReference type="OMA" id="GTPRGHF"/>
<reference evidence="2 3" key="1">
    <citation type="journal article" date="2018" name="Nat. Ecol. Evol.">
        <title>Shark genomes provide insights into elasmobranch evolution and the origin of vertebrates.</title>
        <authorList>
            <person name="Hara Y"/>
            <person name="Yamaguchi K"/>
            <person name="Onimaru K"/>
            <person name="Kadota M"/>
            <person name="Koyanagi M"/>
            <person name="Keeley SD"/>
            <person name="Tatsumi K"/>
            <person name="Tanaka K"/>
            <person name="Motone F"/>
            <person name="Kageyama Y"/>
            <person name="Nozu R"/>
            <person name="Adachi N"/>
            <person name="Nishimura O"/>
            <person name="Nakagawa R"/>
            <person name="Tanegashima C"/>
            <person name="Kiyatake I"/>
            <person name="Matsumoto R"/>
            <person name="Murakumo K"/>
            <person name="Nishida K"/>
            <person name="Terakita A"/>
            <person name="Kuratani S"/>
            <person name="Sato K"/>
            <person name="Hyodo S Kuraku.S."/>
        </authorList>
    </citation>
    <scope>NUCLEOTIDE SEQUENCE [LARGE SCALE GENOMIC DNA]</scope>
</reference>
<feature type="coiled-coil region" evidence="1">
    <location>
        <begin position="19"/>
        <end position="46"/>
    </location>
</feature>
<dbReference type="Gene3D" id="1.20.5.990">
    <property type="entry name" value="Nemo cc2-lz domain - 1d5 darpin complex"/>
    <property type="match status" value="1"/>
</dbReference>
<comment type="caution">
    <text evidence="2">The sequence shown here is derived from an EMBL/GenBank/DDBJ whole genome shotgun (WGS) entry which is preliminary data.</text>
</comment>
<proteinExistence type="predicted"/>
<dbReference type="AlphaFoldDB" id="A0A401TP01"/>
<dbReference type="Proteomes" id="UP000287033">
    <property type="component" value="Unassembled WGS sequence"/>
</dbReference>
<sequence>MVEAVMLPLAVQEEILQQLREAEDALVLKQELIDKLKEEAERMKMDLETIPVLNAQ</sequence>
<evidence type="ECO:0000256" key="1">
    <source>
        <dbReference type="SAM" id="Coils"/>
    </source>
</evidence>
<evidence type="ECO:0000313" key="2">
    <source>
        <dbReference type="EMBL" id="GCC44411.1"/>
    </source>
</evidence>
<name>A0A401TP01_CHIPU</name>
<protein>
    <submittedName>
        <fullName evidence="2">Uncharacterized protein</fullName>
    </submittedName>
</protein>
<keyword evidence="1" id="KW-0175">Coiled coil</keyword>
<dbReference type="EMBL" id="BEZZ01130151">
    <property type="protein sequence ID" value="GCC44411.1"/>
    <property type="molecule type" value="Genomic_DNA"/>
</dbReference>
<keyword evidence="3" id="KW-1185">Reference proteome</keyword>
<accession>A0A401TP01</accession>
<evidence type="ECO:0000313" key="3">
    <source>
        <dbReference type="Proteomes" id="UP000287033"/>
    </source>
</evidence>